<name>A0A6S6LYW0_9BACT</name>
<dbReference type="KEGG" id="gbn:GEOBRER4_20270"/>
<sequence length="128" mass="14280">MEEARLWNILLRLVEYSPSQTCDPPAPAAVSPQNQSLTSADILGTTIDKASAVVVDREVLRGYGLAPWHLPPSRKATVGRLHLRAEALRWADPPLRHLLAPTYPSLSLSQRERGGVREAFNIRYTETR</sequence>
<dbReference type="Proteomes" id="UP000515472">
    <property type="component" value="Chromosome"/>
</dbReference>
<gene>
    <name evidence="1" type="ORF">GEOBRER4_20270</name>
</gene>
<evidence type="ECO:0000313" key="1">
    <source>
        <dbReference type="EMBL" id="BCG47277.1"/>
    </source>
</evidence>
<keyword evidence="2" id="KW-1185">Reference proteome</keyword>
<organism evidence="1 2">
    <name type="scientific">Citrifermentans bremense</name>
    <dbReference type="NCBI Taxonomy" id="60035"/>
    <lineage>
        <taxon>Bacteria</taxon>
        <taxon>Pseudomonadati</taxon>
        <taxon>Thermodesulfobacteriota</taxon>
        <taxon>Desulfuromonadia</taxon>
        <taxon>Geobacterales</taxon>
        <taxon>Geobacteraceae</taxon>
        <taxon>Citrifermentans</taxon>
    </lineage>
</organism>
<dbReference type="EMBL" id="AP023213">
    <property type="protein sequence ID" value="BCG47277.1"/>
    <property type="molecule type" value="Genomic_DNA"/>
</dbReference>
<protein>
    <submittedName>
        <fullName evidence="1">Uncharacterized protein</fullName>
    </submittedName>
</protein>
<dbReference type="AlphaFoldDB" id="A0A6S6LYW0"/>
<reference evidence="1 2" key="1">
    <citation type="submission" date="2020-06" db="EMBL/GenBank/DDBJ databases">
        <title>Interaction of electrochemicaly active bacteria, Geobacter bremensis R4 on different carbon anode.</title>
        <authorList>
            <person name="Meng L."/>
            <person name="Yoshida N."/>
        </authorList>
    </citation>
    <scope>NUCLEOTIDE SEQUENCE [LARGE SCALE GENOMIC DNA]</scope>
    <source>
        <strain evidence="1 2">R4</strain>
    </source>
</reference>
<accession>A0A6S6LYW0</accession>
<proteinExistence type="predicted"/>
<evidence type="ECO:0000313" key="2">
    <source>
        <dbReference type="Proteomes" id="UP000515472"/>
    </source>
</evidence>